<evidence type="ECO:0000256" key="1">
    <source>
        <dbReference type="SAM" id="MobiDB-lite"/>
    </source>
</evidence>
<dbReference type="PANTHER" id="PTHR14614:SF104">
    <property type="entry name" value="N-METHYLTRANSFERASE, PUTATIVE (AFU_ORTHOLOGUE AFUA_1G17750)-RELATED"/>
    <property type="match status" value="1"/>
</dbReference>
<dbReference type="GO" id="GO:0005737">
    <property type="term" value="C:cytoplasm"/>
    <property type="evidence" value="ECO:0007669"/>
    <property type="project" value="TreeGrafter"/>
</dbReference>
<feature type="region of interest" description="Disordered" evidence="1">
    <location>
        <begin position="77"/>
        <end position="99"/>
    </location>
</feature>
<evidence type="ECO:0000313" key="2">
    <source>
        <dbReference type="EMBL" id="PYH86426.1"/>
    </source>
</evidence>
<dbReference type="Gene3D" id="3.40.50.150">
    <property type="entry name" value="Vaccinia Virus protein VP39"/>
    <property type="match status" value="1"/>
</dbReference>
<feature type="region of interest" description="Disordered" evidence="1">
    <location>
        <begin position="1"/>
        <end position="31"/>
    </location>
</feature>
<name>A0A319CLL0_9EURO</name>
<dbReference type="RefSeq" id="XP_025496626.1">
    <property type="nucleotide sequence ID" value="XM_025632876.1"/>
</dbReference>
<feature type="compositionally biased region" description="Low complexity" evidence="1">
    <location>
        <begin position="7"/>
        <end position="16"/>
    </location>
</feature>
<evidence type="ECO:0008006" key="4">
    <source>
        <dbReference type="Google" id="ProtNLM"/>
    </source>
</evidence>
<reference evidence="2 3" key="1">
    <citation type="submission" date="2016-12" db="EMBL/GenBank/DDBJ databases">
        <title>The genomes of Aspergillus section Nigri reveals drivers in fungal speciation.</title>
        <authorList>
            <consortium name="DOE Joint Genome Institute"/>
            <person name="Vesth T.C."/>
            <person name="Nybo J."/>
            <person name="Theobald S."/>
            <person name="Brandl J."/>
            <person name="Frisvad J.C."/>
            <person name="Nielsen K.F."/>
            <person name="Lyhne E.K."/>
            <person name="Kogle M.E."/>
            <person name="Kuo A."/>
            <person name="Riley R."/>
            <person name="Clum A."/>
            <person name="Nolan M."/>
            <person name="Lipzen A."/>
            <person name="Salamov A."/>
            <person name="Henrissat B."/>
            <person name="Wiebenga A."/>
            <person name="De Vries R.P."/>
            <person name="Grigoriev I.V."/>
            <person name="Mortensen U.H."/>
            <person name="Andersen M.R."/>
            <person name="Baker S.E."/>
        </authorList>
    </citation>
    <scope>NUCLEOTIDE SEQUENCE [LARGE SCALE GENOMIC DNA]</scope>
    <source>
        <strain evidence="2 3">CBS 121591</strain>
    </source>
</reference>
<evidence type="ECO:0000313" key="3">
    <source>
        <dbReference type="Proteomes" id="UP000248340"/>
    </source>
</evidence>
<dbReference type="VEuPathDB" id="FungiDB:BO82DRAFT_325522"/>
<dbReference type="GO" id="GO:0008757">
    <property type="term" value="F:S-adenosylmethionine-dependent methyltransferase activity"/>
    <property type="evidence" value="ECO:0007669"/>
    <property type="project" value="UniProtKB-ARBA"/>
</dbReference>
<dbReference type="EMBL" id="KZ821676">
    <property type="protein sequence ID" value="PYH86426.1"/>
    <property type="molecule type" value="Genomic_DNA"/>
</dbReference>
<gene>
    <name evidence="2" type="ORF">BO82DRAFT_325522</name>
</gene>
<proteinExistence type="predicted"/>
<dbReference type="InterPro" id="IPR019410">
    <property type="entry name" value="Methyltransf_16"/>
</dbReference>
<dbReference type="OrthoDB" id="2106152at2759"/>
<sequence>MLRSRLRPLPALSHLSSTDDPRDDDAAAAAAAEDEAEDIFAAFLPHLLPDDAPQFHGDPGQCLLYSSPRYGDLTIQVPSYPDQKSGSASSSSPPESDSVASAGIVIDSTSDSGQVSAQRSLFAHFLWSAGLVVAEAVEDAHAGHEHVDEMWKVEGEKVLELGAGAALPSIVSILAGAAEVTITDHPSSPALRGAIAFNLKRNIPATNGCAVSIQPHEWGTLASDSWAVANQGQFTRIIAADCFWMTSQHKNLAQTMKWFLAPEGRIWLVAGLHTGRSVVVDFLKTVVKMGLEVDTIYERDHNTSWTEGDGEIRRDWAEFREEEGPENRSRWCIVARLKHAG</sequence>
<protein>
    <recommendedName>
        <fullName evidence="4">Nicotinamide N-methyltransferase</fullName>
    </recommendedName>
</protein>
<dbReference type="Pfam" id="PF10294">
    <property type="entry name" value="Methyltransf_16"/>
    <property type="match status" value="1"/>
</dbReference>
<organism evidence="2 3">
    <name type="scientific">Aspergillus uvarum CBS 121591</name>
    <dbReference type="NCBI Taxonomy" id="1448315"/>
    <lineage>
        <taxon>Eukaryota</taxon>
        <taxon>Fungi</taxon>
        <taxon>Dikarya</taxon>
        <taxon>Ascomycota</taxon>
        <taxon>Pezizomycotina</taxon>
        <taxon>Eurotiomycetes</taxon>
        <taxon>Eurotiomycetidae</taxon>
        <taxon>Eurotiales</taxon>
        <taxon>Aspergillaceae</taxon>
        <taxon>Aspergillus</taxon>
        <taxon>Aspergillus subgen. Circumdati</taxon>
    </lineage>
</organism>
<dbReference type="SUPFAM" id="SSF53335">
    <property type="entry name" value="S-adenosyl-L-methionine-dependent methyltransferases"/>
    <property type="match status" value="1"/>
</dbReference>
<dbReference type="InterPro" id="IPR029063">
    <property type="entry name" value="SAM-dependent_MTases_sf"/>
</dbReference>
<dbReference type="Proteomes" id="UP000248340">
    <property type="component" value="Unassembled WGS sequence"/>
</dbReference>
<dbReference type="PANTHER" id="PTHR14614">
    <property type="entry name" value="HEPATOCELLULAR CARCINOMA-ASSOCIATED ANTIGEN"/>
    <property type="match status" value="1"/>
</dbReference>
<dbReference type="GeneID" id="37135617"/>
<keyword evidence="3" id="KW-1185">Reference proteome</keyword>
<dbReference type="AlphaFoldDB" id="A0A319CLL0"/>
<feature type="compositionally biased region" description="Low complexity" evidence="1">
    <location>
        <begin position="85"/>
        <end position="99"/>
    </location>
</feature>
<accession>A0A319CLL0</accession>